<keyword evidence="2" id="KW-0813">Transport</keyword>
<evidence type="ECO:0000313" key="11">
    <source>
        <dbReference type="Proteomes" id="UP000035068"/>
    </source>
</evidence>
<evidence type="ECO:0000256" key="9">
    <source>
        <dbReference type="SAM" id="Phobius"/>
    </source>
</evidence>
<feature type="transmembrane region" description="Helical" evidence="9">
    <location>
        <begin position="150"/>
        <end position="171"/>
    </location>
</feature>
<dbReference type="Proteomes" id="UP000035068">
    <property type="component" value="Unassembled WGS sequence"/>
</dbReference>
<evidence type="ECO:0000313" key="10">
    <source>
        <dbReference type="EMBL" id="KIH76852.1"/>
    </source>
</evidence>
<dbReference type="GO" id="GO:0005886">
    <property type="term" value="C:plasma membrane"/>
    <property type="evidence" value="ECO:0007669"/>
    <property type="project" value="UniProtKB-SubCell"/>
</dbReference>
<comment type="caution">
    <text evidence="10">The sequence shown here is derived from an EMBL/GenBank/DDBJ whole genome shotgun (WGS) entry which is preliminary data.</text>
</comment>
<proteinExistence type="inferred from homology"/>
<feature type="transmembrane region" description="Helical" evidence="9">
    <location>
        <begin position="68"/>
        <end position="89"/>
    </location>
</feature>
<sequence length="172" mass="18582">MEFLTEVRWSPYVVGIGIGLLSWLSFLISKQPIACSTTFARSSGLLERMVGGAQAQDKLYYREIKLSWGWQGMLVVGIVLGSLLSALVSGDFQLQWVPDRWAATFGDNALLRVMVALMGGIVLGFGARWSNGCTSGHGISGTLQLAVSSWISAVCFFVGGILTAQFIYHVIG</sequence>
<keyword evidence="10" id="KW-0449">Lipoprotein</keyword>
<dbReference type="EMBL" id="JWJD01000002">
    <property type="protein sequence ID" value="KIH76852.1"/>
    <property type="molecule type" value="Genomic_DNA"/>
</dbReference>
<feature type="transmembrane region" description="Helical" evidence="9">
    <location>
        <begin position="12"/>
        <end position="29"/>
    </location>
</feature>
<evidence type="ECO:0000256" key="2">
    <source>
        <dbReference type="ARBA" id="ARBA00022448"/>
    </source>
</evidence>
<dbReference type="Pfam" id="PF04143">
    <property type="entry name" value="Sulf_transp"/>
    <property type="match status" value="1"/>
</dbReference>
<evidence type="ECO:0000256" key="3">
    <source>
        <dbReference type="ARBA" id="ARBA00022475"/>
    </source>
</evidence>
<dbReference type="InterPro" id="IPR007272">
    <property type="entry name" value="Sulf_transp_TsuA/YedE"/>
</dbReference>
<evidence type="ECO:0000256" key="4">
    <source>
        <dbReference type="ARBA" id="ARBA00022519"/>
    </source>
</evidence>
<feature type="transmembrane region" description="Helical" evidence="9">
    <location>
        <begin position="109"/>
        <end position="129"/>
    </location>
</feature>
<evidence type="ECO:0000256" key="1">
    <source>
        <dbReference type="ARBA" id="ARBA00004429"/>
    </source>
</evidence>
<keyword evidence="7 9" id="KW-0472">Membrane</keyword>
<keyword evidence="4" id="KW-0997">Cell inner membrane</keyword>
<dbReference type="PANTHER" id="PTHR30574">
    <property type="entry name" value="INNER MEMBRANE PROTEIN YEDE"/>
    <property type="match status" value="1"/>
</dbReference>
<name>A0A0C2HVU0_9BACT</name>
<keyword evidence="6 9" id="KW-1133">Transmembrane helix</keyword>
<evidence type="ECO:0000256" key="7">
    <source>
        <dbReference type="ARBA" id="ARBA00023136"/>
    </source>
</evidence>
<comment type="similarity">
    <text evidence="8">Belongs to the TsuA/YedE (TC 9.B.102) family.</text>
</comment>
<comment type="subcellular location">
    <subcellularLocation>
        <location evidence="1">Cell inner membrane</location>
        <topology evidence="1">Multi-pass membrane protein</topology>
    </subcellularLocation>
</comment>
<keyword evidence="11" id="KW-1185">Reference proteome</keyword>
<protein>
    <submittedName>
        <fullName evidence="10">Lipoprotein</fullName>
    </submittedName>
</protein>
<evidence type="ECO:0000256" key="6">
    <source>
        <dbReference type="ARBA" id="ARBA00022989"/>
    </source>
</evidence>
<organism evidence="10 11">
    <name type="scientific">Geoalkalibacter ferrihydriticus DSM 17813</name>
    <dbReference type="NCBI Taxonomy" id="1121915"/>
    <lineage>
        <taxon>Bacteria</taxon>
        <taxon>Pseudomonadati</taxon>
        <taxon>Thermodesulfobacteriota</taxon>
        <taxon>Desulfuromonadia</taxon>
        <taxon>Desulfuromonadales</taxon>
        <taxon>Geoalkalibacteraceae</taxon>
        <taxon>Geoalkalibacter</taxon>
    </lineage>
</organism>
<reference evidence="10 11" key="1">
    <citation type="submission" date="2014-12" db="EMBL/GenBank/DDBJ databases">
        <title>Genomes of Geoalkalibacter ferrihydriticus and Geoalkalibacter subterraneus, two haloalkaliphilic metal-reducing members of the Geobacteraceae.</title>
        <authorList>
            <person name="Badalamenti J.P."/>
            <person name="Torres C.I."/>
            <person name="Krajmalnik-Brown R."/>
            <person name="Bond D.R."/>
        </authorList>
    </citation>
    <scope>NUCLEOTIDE SEQUENCE [LARGE SCALE GENOMIC DNA]</scope>
    <source>
        <strain evidence="10 11">DSM 17813</strain>
    </source>
</reference>
<keyword evidence="3" id="KW-1003">Cell membrane</keyword>
<evidence type="ECO:0000256" key="5">
    <source>
        <dbReference type="ARBA" id="ARBA00022692"/>
    </source>
</evidence>
<dbReference type="PANTHER" id="PTHR30574:SF1">
    <property type="entry name" value="SULPHUR TRANSPORT DOMAIN-CONTAINING PROTEIN"/>
    <property type="match status" value="1"/>
</dbReference>
<evidence type="ECO:0000256" key="8">
    <source>
        <dbReference type="ARBA" id="ARBA00035655"/>
    </source>
</evidence>
<keyword evidence="5 9" id="KW-0812">Transmembrane</keyword>
<dbReference type="AlphaFoldDB" id="A0A0C2HVU0"/>
<gene>
    <name evidence="10" type="ORF">GFER_07030</name>
</gene>
<accession>A0A0C2HVU0</accession>